<feature type="transmembrane region" description="Helical" evidence="5">
    <location>
        <begin position="99"/>
        <end position="119"/>
    </location>
</feature>
<feature type="transmembrane region" description="Helical" evidence="5">
    <location>
        <begin position="55"/>
        <end position="79"/>
    </location>
</feature>
<evidence type="ECO:0000259" key="6">
    <source>
        <dbReference type="Pfam" id="PF04138"/>
    </source>
</evidence>
<protein>
    <submittedName>
        <fullName evidence="7">Putative flippase GtrA</fullName>
    </submittedName>
</protein>
<dbReference type="Pfam" id="PF04138">
    <property type="entry name" value="GtrA_DPMS_TM"/>
    <property type="match status" value="1"/>
</dbReference>
<evidence type="ECO:0000256" key="1">
    <source>
        <dbReference type="ARBA" id="ARBA00004141"/>
    </source>
</evidence>
<dbReference type="InterPro" id="IPR007267">
    <property type="entry name" value="GtrA_DPMS_TM"/>
</dbReference>
<keyword evidence="8" id="KW-1185">Reference proteome</keyword>
<reference evidence="7 8" key="1">
    <citation type="submission" date="2018-06" db="EMBL/GenBank/DDBJ databases">
        <title>Genomic Encyclopedia of Archaeal and Bacterial Type Strains, Phase II (KMG-II): from individual species to whole genera.</title>
        <authorList>
            <person name="Goeker M."/>
        </authorList>
    </citation>
    <scope>NUCLEOTIDE SEQUENCE [LARGE SCALE GENOMIC DNA]</scope>
    <source>
        <strain evidence="7 8">ATCC BAA-1881</strain>
    </source>
</reference>
<comment type="caution">
    <text evidence="7">The sequence shown here is derived from an EMBL/GenBank/DDBJ whole genome shotgun (WGS) entry which is preliminary data.</text>
</comment>
<feature type="transmembrane region" description="Helical" evidence="5">
    <location>
        <begin position="29"/>
        <end position="49"/>
    </location>
</feature>
<gene>
    <name evidence="7" type="ORF">EI42_06142</name>
</gene>
<sequence length="206" mass="22683">MGLGKRVDALKQKRQVSARQTWHAIVRRVIHFMLTGGVATASQLSTLYMLEAIGWLPTIANGVAFFVGAQVNFILSYCFTWRDRRIEGTRWHSVLGRWLAYHGAVIGTSWVNMGIFLLARPFLSSLPAAVLGSGCTGIVNFILGDTLVFRRWLSVPFATRLRHCMERVSEALAHIDGSILLCLGKIGACFRLFVGNSGDGKGSKSL</sequence>
<evidence type="ECO:0000313" key="8">
    <source>
        <dbReference type="Proteomes" id="UP000248806"/>
    </source>
</evidence>
<keyword evidence="3 5" id="KW-1133">Transmembrane helix</keyword>
<comment type="subcellular location">
    <subcellularLocation>
        <location evidence="1">Membrane</location>
        <topology evidence="1">Multi-pass membrane protein</topology>
    </subcellularLocation>
</comment>
<proteinExistence type="predicted"/>
<evidence type="ECO:0000256" key="2">
    <source>
        <dbReference type="ARBA" id="ARBA00022692"/>
    </source>
</evidence>
<feature type="transmembrane region" description="Helical" evidence="5">
    <location>
        <begin position="125"/>
        <end position="143"/>
    </location>
</feature>
<organism evidence="7 8">
    <name type="scientific">Thermosporothrix hazakensis</name>
    <dbReference type="NCBI Taxonomy" id="644383"/>
    <lineage>
        <taxon>Bacteria</taxon>
        <taxon>Bacillati</taxon>
        <taxon>Chloroflexota</taxon>
        <taxon>Ktedonobacteria</taxon>
        <taxon>Ktedonobacterales</taxon>
        <taxon>Thermosporotrichaceae</taxon>
        <taxon>Thermosporothrix</taxon>
    </lineage>
</organism>
<name>A0A326TTF6_THEHA</name>
<evidence type="ECO:0000256" key="5">
    <source>
        <dbReference type="SAM" id="Phobius"/>
    </source>
</evidence>
<dbReference type="GO" id="GO:0000271">
    <property type="term" value="P:polysaccharide biosynthetic process"/>
    <property type="evidence" value="ECO:0007669"/>
    <property type="project" value="InterPro"/>
</dbReference>
<feature type="domain" description="GtrA/DPMS transmembrane" evidence="6">
    <location>
        <begin position="32"/>
        <end position="149"/>
    </location>
</feature>
<evidence type="ECO:0000256" key="4">
    <source>
        <dbReference type="ARBA" id="ARBA00023136"/>
    </source>
</evidence>
<dbReference type="AlphaFoldDB" id="A0A326TTF6"/>
<dbReference type="EMBL" id="QKUF01000049">
    <property type="protein sequence ID" value="PZW19329.1"/>
    <property type="molecule type" value="Genomic_DNA"/>
</dbReference>
<keyword evidence="4 5" id="KW-0472">Membrane</keyword>
<evidence type="ECO:0000256" key="3">
    <source>
        <dbReference type="ARBA" id="ARBA00022989"/>
    </source>
</evidence>
<dbReference type="GO" id="GO:0016020">
    <property type="term" value="C:membrane"/>
    <property type="evidence" value="ECO:0007669"/>
    <property type="project" value="UniProtKB-SubCell"/>
</dbReference>
<evidence type="ECO:0000313" key="7">
    <source>
        <dbReference type="EMBL" id="PZW19329.1"/>
    </source>
</evidence>
<dbReference type="OrthoDB" id="5190297at2"/>
<keyword evidence="2 5" id="KW-0812">Transmembrane</keyword>
<accession>A0A326TTF6</accession>
<dbReference type="Proteomes" id="UP000248806">
    <property type="component" value="Unassembled WGS sequence"/>
</dbReference>